<feature type="compositionally biased region" description="Pro residues" evidence="2">
    <location>
        <begin position="37"/>
        <end position="47"/>
    </location>
</feature>
<accession>A0AAD5WPP1</accession>
<feature type="compositionally biased region" description="Low complexity" evidence="2">
    <location>
        <begin position="1194"/>
        <end position="1203"/>
    </location>
</feature>
<gene>
    <name evidence="4" type="ORF">MKZ38_004794</name>
</gene>
<feature type="compositionally biased region" description="Polar residues" evidence="2">
    <location>
        <begin position="771"/>
        <end position="793"/>
    </location>
</feature>
<keyword evidence="1" id="KW-0175">Coiled coil</keyword>
<evidence type="ECO:0000313" key="5">
    <source>
        <dbReference type="Proteomes" id="UP001201980"/>
    </source>
</evidence>
<feature type="domain" description="DUF7603" evidence="3">
    <location>
        <begin position="1009"/>
        <end position="1116"/>
    </location>
</feature>
<protein>
    <recommendedName>
        <fullName evidence="3">DUF7603 domain-containing protein</fullName>
    </recommendedName>
</protein>
<evidence type="ECO:0000313" key="4">
    <source>
        <dbReference type="EMBL" id="KAJ2897331.1"/>
    </source>
</evidence>
<feature type="coiled-coil region" evidence="1">
    <location>
        <begin position="602"/>
        <end position="720"/>
    </location>
</feature>
<reference evidence="4" key="1">
    <citation type="submission" date="2022-07" db="EMBL/GenBank/DDBJ databases">
        <title>Draft genome sequence of Zalerion maritima ATCC 34329, a (micro)plastics degrading marine fungus.</title>
        <authorList>
            <person name="Paco A."/>
            <person name="Goncalves M.F.M."/>
            <person name="Rocha-Santos T.A.P."/>
            <person name="Alves A."/>
        </authorList>
    </citation>
    <scope>NUCLEOTIDE SEQUENCE</scope>
    <source>
        <strain evidence="4">ATCC 34329</strain>
    </source>
</reference>
<feature type="compositionally biased region" description="Polar residues" evidence="2">
    <location>
        <begin position="15"/>
        <end position="29"/>
    </location>
</feature>
<proteinExistence type="predicted"/>
<dbReference type="GO" id="GO:0031122">
    <property type="term" value="P:cytoplasmic microtubule organization"/>
    <property type="evidence" value="ECO:0007669"/>
    <property type="project" value="TreeGrafter"/>
</dbReference>
<dbReference type="Proteomes" id="UP001201980">
    <property type="component" value="Unassembled WGS sequence"/>
</dbReference>
<feature type="coiled-coil region" evidence="1">
    <location>
        <begin position="1216"/>
        <end position="1274"/>
    </location>
</feature>
<feature type="region of interest" description="Disordered" evidence="2">
    <location>
        <begin position="432"/>
        <end position="454"/>
    </location>
</feature>
<sequence>MAHRHLDPDFPLSEASFSDTGYASASASGGHTFPLTGHPPLPVPPQPSTTTSSHSHSSGSVGSVARPPRTSSLSIKTPAVYSASSITTGGGDGNRSTDSVTLHTATVVAVSRTSRSQTLSQSSSQYPKPGISPISDSASTPQSPTSAIKRKPLSKTASPLATRFSSGDYLVAVSKNYQRPEQRFSRAYSVDSPTIYDFDVASPAAVAAASISKLPALETPYELEQEHGEDKFQHHSQHEEEDERVACASPSMSIQSASSFYQQYQEGDTDFEDLQELQSPATGSREHDFATRNIPALNPGILQTEVPDYLAQYEDFNTPIDASPTDDPLLDLILAEEGGDSYEGSEVSGGHSIDINSASAGNNMFLSSRKGPTPPHLDFSHKSRTTQQDERSTSLQATTQIITPAIITTTTIAAPDSPRESISSVPGSIRALDINKPLPKNPPQEPKSPAGSSKLATFFGWSSGGSPSSVDFSDKGYSPLLSPLSPKPTVYTDDSPLSPRPPETTAASQTTEASTTSEKLLKTCESYLQTPTPAITSSLSAQLDEMEDELKAISTELAASIRREIDLEDLVDRLQSEINNPQGPGKRTSDYFSDSGISTAKLSEYDQNREEVERIQRRSEQEKAQLRLELTSKVQDERDKRKGLDHQIQDLAAKASQVDIIQMNSADANGRLKELESTCDDLRRRLSEERQVKENFEDLLTGLKGELQSAENERDNLRDEIVPQLRVRVEGLEAQATDSEKLAYETTKMQQELSSLKEENTTLKKAKKQDQLGSLPNQTARTTLGKLRSNSVTAAPPPALSLALPPAVSLSRSISVKNPNSESREALSERLKDVEAQRDALHSALKNLLERQEFQNRENEKKIKTLEIDRDRLLASSPRKANYEKEVTNLRSEINVLRRRAEEAIEQRWQVEKGLAGLKMDLDRAEEEITSLRALLQEKDILIPEFMLSRASSFGQDHQHLSGPVTSASLDEAYHQLKTRYSDALERIKSLEVGTPNGQLMDEKTSLALGHLQQSLANAVSERDLARSEVKILQGRVDSLRSAEQTHLESEAELAAQLTAAASRVEDLAAQVSHQLSANASLRRRLAESVARGEAAQKSDTARITQMQARLRQLEDQLVTSQTAAEERVGRHEEEIALIREGLANQDLHRQSSSTNLRVGSPLAPPRSPALRPRSPRSPLFAPPRSPLMSLTPRRNSSRSAGGRSDREDQDSAAQVLTLKARVSELERALSDTENEMQEIVGRMSEAQIEVLTLQEEREVAMRETRKLQKLIQDEQVRAFEERFRNISVAAQVGA</sequence>
<dbReference type="InterPro" id="IPR056023">
    <property type="entry name" value="DUF7603"/>
</dbReference>
<feature type="compositionally biased region" description="Low complexity" evidence="2">
    <location>
        <begin position="503"/>
        <end position="518"/>
    </location>
</feature>
<comment type="caution">
    <text evidence="4">The sequence shown here is derived from an EMBL/GenBank/DDBJ whole genome shotgun (WGS) entry which is preliminary data.</text>
</comment>
<feature type="region of interest" description="Disordered" evidence="2">
    <location>
        <begin position="1147"/>
        <end position="1213"/>
    </location>
</feature>
<feature type="region of interest" description="Disordered" evidence="2">
    <location>
        <begin position="1"/>
        <end position="159"/>
    </location>
</feature>
<evidence type="ECO:0000256" key="1">
    <source>
        <dbReference type="SAM" id="Coils"/>
    </source>
</evidence>
<feature type="compositionally biased region" description="Polar residues" evidence="2">
    <location>
        <begin position="94"/>
        <end position="104"/>
    </location>
</feature>
<keyword evidence="5" id="KW-1185">Reference proteome</keyword>
<dbReference type="GO" id="GO:0008017">
    <property type="term" value="F:microtubule binding"/>
    <property type="evidence" value="ECO:0007669"/>
    <property type="project" value="TreeGrafter"/>
</dbReference>
<feature type="compositionally biased region" description="Low complexity" evidence="2">
    <location>
        <begin position="111"/>
        <end position="125"/>
    </location>
</feature>
<dbReference type="PANTHER" id="PTHR18947">
    <property type="entry name" value="HOOK PROTEINS"/>
    <property type="match status" value="1"/>
</dbReference>
<feature type="coiled-coil region" evidence="1">
    <location>
        <begin position="824"/>
        <end position="942"/>
    </location>
</feature>
<feature type="compositionally biased region" description="Low complexity" evidence="2">
    <location>
        <begin position="48"/>
        <end position="64"/>
    </location>
</feature>
<feature type="coiled-coil region" evidence="1">
    <location>
        <begin position="1097"/>
        <end position="1124"/>
    </location>
</feature>
<dbReference type="GO" id="GO:0005815">
    <property type="term" value="C:microtubule organizing center"/>
    <property type="evidence" value="ECO:0007669"/>
    <property type="project" value="TreeGrafter"/>
</dbReference>
<feature type="coiled-coil region" evidence="1">
    <location>
        <begin position="536"/>
        <end position="563"/>
    </location>
</feature>
<dbReference type="GO" id="GO:0051959">
    <property type="term" value="F:dynein light intermediate chain binding"/>
    <property type="evidence" value="ECO:0007669"/>
    <property type="project" value="TreeGrafter"/>
</dbReference>
<feature type="region of interest" description="Disordered" evidence="2">
    <location>
        <begin position="481"/>
        <end position="518"/>
    </location>
</feature>
<organism evidence="4 5">
    <name type="scientific">Zalerion maritima</name>
    <dbReference type="NCBI Taxonomy" id="339359"/>
    <lineage>
        <taxon>Eukaryota</taxon>
        <taxon>Fungi</taxon>
        <taxon>Dikarya</taxon>
        <taxon>Ascomycota</taxon>
        <taxon>Pezizomycotina</taxon>
        <taxon>Sordariomycetes</taxon>
        <taxon>Lulworthiomycetidae</taxon>
        <taxon>Lulworthiales</taxon>
        <taxon>Lulworthiaceae</taxon>
        <taxon>Zalerion</taxon>
    </lineage>
</organism>
<feature type="region of interest" description="Disordered" evidence="2">
    <location>
        <begin position="753"/>
        <end position="793"/>
    </location>
</feature>
<name>A0AAD5WPP1_9PEZI</name>
<feature type="compositionally biased region" description="Polar residues" evidence="2">
    <location>
        <begin position="134"/>
        <end position="146"/>
    </location>
</feature>
<evidence type="ECO:0000259" key="3">
    <source>
        <dbReference type="Pfam" id="PF24554"/>
    </source>
</evidence>
<dbReference type="PANTHER" id="PTHR18947:SF28">
    <property type="entry name" value="GIRDIN, ISOFORM A"/>
    <property type="match status" value="1"/>
</dbReference>
<dbReference type="GO" id="GO:0030705">
    <property type="term" value="P:cytoskeleton-dependent intracellular transport"/>
    <property type="evidence" value="ECO:0007669"/>
    <property type="project" value="TreeGrafter"/>
</dbReference>
<evidence type="ECO:0000256" key="2">
    <source>
        <dbReference type="SAM" id="MobiDB-lite"/>
    </source>
</evidence>
<dbReference type="EMBL" id="JAKWBI020000281">
    <property type="protein sequence ID" value="KAJ2897331.1"/>
    <property type="molecule type" value="Genomic_DNA"/>
</dbReference>
<dbReference type="GO" id="GO:0005737">
    <property type="term" value="C:cytoplasm"/>
    <property type="evidence" value="ECO:0007669"/>
    <property type="project" value="TreeGrafter"/>
</dbReference>
<feature type="compositionally biased region" description="Basic and acidic residues" evidence="2">
    <location>
        <begin position="224"/>
        <end position="238"/>
    </location>
</feature>
<feature type="region of interest" description="Disordered" evidence="2">
    <location>
        <begin position="224"/>
        <end position="249"/>
    </location>
</feature>
<dbReference type="Pfam" id="PF24554">
    <property type="entry name" value="DUF7603"/>
    <property type="match status" value="1"/>
</dbReference>
<feature type="compositionally biased region" description="Low complexity" evidence="2">
    <location>
        <begin position="1169"/>
        <end position="1180"/>
    </location>
</feature>
<feature type="region of interest" description="Disordered" evidence="2">
    <location>
        <begin position="363"/>
        <end position="399"/>
    </location>
</feature>